<dbReference type="Gene3D" id="3.40.309.10">
    <property type="entry name" value="Aldehyde Dehydrogenase, Chain A, domain 2"/>
    <property type="match status" value="1"/>
</dbReference>
<gene>
    <name evidence="7" type="ORF">AWB74_07261</name>
</gene>
<dbReference type="InterPro" id="IPR016162">
    <property type="entry name" value="Ald_DH_N"/>
</dbReference>
<dbReference type="Pfam" id="PF00171">
    <property type="entry name" value="Aldedh"/>
    <property type="match status" value="1"/>
</dbReference>
<comment type="similarity">
    <text evidence="1 5">Belongs to the aldehyde dehydrogenase family.</text>
</comment>
<feature type="active site" evidence="4">
    <location>
        <position position="254"/>
    </location>
</feature>
<name>A0A158KXJ0_9BURK</name>
<dbReference type="FunFam" id="3.40.605.10:FF:000007">
    <property type="entry name" value="NAD/NADP-dependent betaine aldehyde dehydrogenase"/>
    <property type="match status" value="1"/>
</dbReference>
<evidence type="ECO:0000313" key="7">
    <source>
        <dbReference type="EMBL" id="SAL85330.1"/>
    </source>
</evidence>
<reference evidence="7" key="1">
    <citation type="submission" date="2016-01" db="EMBL/GenBank/DDBJ databases">
        <authorList>
            <person name="Peeters C."/>
        </authorList>
    </citation>
    <scope>NUCLEOTIDE SEQUENCE [LARGE SCALE GENOMIC DNA]</scope>
    <source>
        <strain evidence="7">LMG 29317</strain>
    </source>
</reference>
<evidence type="ECO:0000256" key="3">
    <source>
        <dbReference type="ARBA" id="ARBA00023027"/>
    </source>
</evidence>
<dbReference type="FunFam" id="3.40.309.10:FF:000009">
    <property type="entry name" value="Aldehyde dehydrogenase A"/>
    <property type="match status" value="1"/>
</dbReference>
<dbReference type="Gene3D" id="3.40.605.10">
    <property type="entry name" value="Aldehyde Dehydrogenase, Chain A, domain 1"/>
    <property type="match status" value="1"/>
</dbReference>
<evidence type="ECO:0000256" key="2">
    <source>
        <dbReference type="ARBA" id="ARBA00023002"/>
    </source>
</evidence>
<dbReference type="AlphaFoldDB" id="A0A158KXJ0"/>
<proteinExistence type="inferred from homology"/>
<accession>A0A158KXJ0</accession>
<keyword evidence="8" id="KW-1185">Reference proteome</keyword>
<dbReference type="InterPro" id="IPR016163">
    <property type="entry name" value="Ald_DH_C"/>
</dbReference>
<dbReference type="PROSITE" id="PS00687">
    <property type="entry name" value="ALDEHYDE_DEHYDR_GLU"/>
    <property type="match status" value="1"/>
</dbReference>
<dbReference type="CDD" id="cd07152">
    <property type="entry name" value="ALDH_BenzADH"/>
    <property type="match status" value="1"/>
</dbReference>
<comment type="caution">
    <text evidence="7">The sequence shown here is derived from an EMBL/GenBank/DDBJ whole genome shotgun (WGS) entry which is preliminary data.</text>
</comment>
<dbReference type="GO" id="GO:0016620">
    <property type="term" value="F:oxidoreductase activity, acting on the aldehyde or oxo group of donors, NAD or NADP as acceptor"/>
    <property type="evidence" value="ECO:0007669"/>
    <property type="project" value="InterPro"/>
</dbReference>
<organism evidence="7 8">
    <name type="scientific">Caballeronia arvi</name>
    <dbReference type="NCBI Taxonomy" id="1777135"/>
    <lineage>
        <taxon>Bacteria</taxon>
        <taxon>Pseudomonadati</taxon>
        <taxon>Pseudomonadota</taxon>
        <taxon>Betaproteobacteria</taxon>
        <taxon>Burkholderiales</taxon>
        <taxon>Burkholderiaceae</taxon>
        <taxon>Caballeronia</taxon>
    </lineage>
</organism>
<evidence type="ECO:0000256" key="5">
    <source>
        <dbReference type="RuleBase" id="RU003345"/>
    </source>
</evidence>
<protein>
    <submittedName>
        <fullName evidence="7">Aldehyde dehydrogenase</fullName>
    </submittedName>
</protein>
<dbReference type="EMBL" id="FCOM02000059">
    <property type="protein sequence ID" value="SAL85330.1"/>
    <property type="molecule type" value="Genomic_DNA"/>
</dbReference>
<keyword evidence="3" id="KW-0520">NAD</keyword>
<keyword evidence="2 5" id="KW-0560">Oxidoreductase</keyword>
<sequence length="487" mass="51431">MSNIGESQVWNGRIFSDGWKTAVGGAQAVVEPATGESIGLIGVGSAEDIDNAVVSATKAQEAWASMPFDQRAAVMREAARLLKERAPEINEWNVRECGSTRPKAEWELHATYEQLQMAAAIPMQPEGALYPSAIPGRMNICRHVPVGVVGVIAPWNFPILLGMRSVAPALALGNAVILKPDPQSGVAGGLLLAKVFEDAGLPAGVLHVIPGGPAAGDALVRHPKVAMISFTGSTAVGRSIGEICGRMLKKVALELGGNNAIVVLEDADIEAATSSGAWGSFLHQGQICMQTGRHLVHRSIAEKYAQRLAERARNLAVGNPAKEQVHLGPLINQKQRDRINDIVQSSVGAGATVLAGGKYSGLFYEPTVLAGVKPGMAAYEQEIFGPIAPITVFDSDDEAVELVNSSEYGLAAAVHTQSMSRGLAISSRIRAGMVHVNDQTVNNEFHVPFGGMGASGNGGRFGGPANVHEFTQTQWVSLTDKPMQYPF</sequence>
<dbReference type="PANTHER" id="PTHR42986:SF1">
    <property type="entry name" value="BENZALDEHYDE DEHYDROGENASE YFMT"/>
    <property type="match status" value="1"/>
</dbReference>
<evidence type="ECO:0000259" key="6">
    <source>
        <dbReference type="Pfam" id="PF00171"/>
    </source>
</evidence>
<evidence type="ECO:0000313" key="8">
    <source>
        <dbReference type="Proteomes" id="UP000055019"/>
    </source>
</evidence>
<dbReference type="InterPro" id="IPR029510">
    <property type="entry name" value="Ald_DH_CS_GLU"/>
</dbReference>
<dbReference type="PANTHER" id="PTHR42986">
    <property type="entry name" value="BENZALDEHYDE DEHYDROGENASE YFMT"/>
    <property type="match status" value="1"/>
</dbReference>
<evidence type="ECO:0000256" key="1">
    <source>
        <dbReference type="ARBA" id="ARBA00009986"/>
    </source>
</evidence>
<dbReference type="SUPFAM" id="SSF53720">
    <property type="entry name" value="ALDH-like"/>
    <property type="match status" value="1"/>
</dbReference>
<dbReference type="OrthoDB" id="6187633at2"/>
<dbReference type="RefSeq" id="WP_061151439.1">
    <property type="nucleotide sequence ID" value="NZ_FCOM02000059.1"/>
</dbReference>
<dbReference type="InterPro" id="IPR015590">
    <property type="entry name" value="Aldehyde_DH_dom"/>
</dbReference>
<dbReference type="InterPro" id="IPR016161">
    <property type="entry name" value="Ald_DH/histidinol_DH"/>
</dbReference>
<evidence type="ECO:0000256" key="4">
    <source>
        <dbReference type="PROSITE-ProRule" id="PRU10007"/>
    </source>
</evidence>
<feature type="domain" description="Aldehyde dehydrogenase" evidence="6">
    <location>
        <begin position="25"/>
        <end position="476"/>
    </location>
</feature>
<dbReference type="Proteomes" id="UP000055019">
    <property type="component" value="Unassembled WGS sequence"/>
</dbReference>